<accession>A0ABR3EWT4</accession>
<gene>
    <name evidence="1" type="ORF">V5O48_014620</name>
</gene>
<protein>
    <recommendedName>
        <fullName evidence="3">F-box domain-containing protein</fullName>
    </recommendedName>
</protein>
<sequence>MEVEEPGLFFGFSKPYLRLYEEEEYKSVLYQRLPDDKKGKVHDRPAEVTTDADDTQPVHEDLDYYRLWHSLRFFHALEGFYKASLGKLDLSGRHLHRFNELTSIFEQLAEDLTAVGKTTRKEDYQDVGWDGTVETCVRYVMTDKEPWRTFRLKWKIPRVLDYGWFKDQIEKHTQMSKKVQGKPKLQKLCIMDLPPELINHIFTLATLAQARLLASTCRAMKTIGVPHLYHTRTMSLSAADRELAVKTIVEDGEGDDDLSIKDLFSEQSKELIHQVDFLLARPDLIEAIQNLTFSDDWMAETTIIPAFRPLRRESTFYAPINSSLYKLLASCQSLTNLSIGYFALTSDWLRAISQLTKLHTLRLHCARIDDDSIECGILRRRIPPSPHILNLFWYDSLGEADDIPSRESGGQGVWFTLLLFPNLVTFNHKTYQSMGWIPEAAVRGRSNHFFYRLRRVNLNLVVGLVPVLTAWLNTCRLRTATSCTLTHFKLRTDRLLADNTVIALLESIQSAPLEVLVFEGLKDGSLTLMERIAQLFPDLIGLTLIKRENRLQRETKLVPWPHQSGEYATRLRGFRKLRYFGWNYRISILEPTPSALLDLERVATGSQEVLPPWSPDDDWFEDPFAIALPFASHCPTLEIVGLEDRFCHQFAISRGPDGQVKASGGFEFALRKTVGDPQDWNPNRLSPGWKAVLPVGDANH</sequence>
<dbReference type="Proteomes" id="UP001465976">
    <property type="component" value="Unassembled WGS sequence"/>
</dbReference>
<proteinExistence type="predicted"/>
<dbReference type="InterPro" id="IPR032675">
    <property type="entry name" value="LRR_dom_sf"/>
</dbReference>
<evidence type="ECO:0000313" key="1">
    <source>
        <dbReference type="EMBL" id="KAL0567372.1"/>
    </source>
</evidence>
<reference evidence="1 2" key="1">
    <citation type="submission" date="2024-02" db="EMBL/GenBank/DDBJ databases">
        <title>A draft genome for the cacao thread blight pathogen Marasmius crinis-equi.</title>
        <authorList>
            <person name="Cohen S.P."/>
            <person name="Baruah I.K."/>
            <person name="Amoako-Attah I."/>
            <person name="Bukari Y."/>
            <person name="Meinhardt L.W."/>
            <person name="Bailey B.A."/>
        </authorList>
    </citation>
    <scope>NUCLEOTIDE SEQUENCE [LARGE SCALE GENOMIC DNA]</scope>
    <source>
        <strain evidence="1 2">GH-76</strain>
    </source>
</reference>
<name>A0ABR3EWT4_9AGAR</name>
<dbReference type="Gene3D" id="3.80.10.10">
    <property type="entry name" value="Ribonuclease Inhibitor"/>
    <property type="match status" value="1"/>
</dbReference>
<dbReference type="EMBL" id="JBAHYK010001603">
    <property type="protein sequence ID" value="KAL0567372.1"/>
    <property type="molecule type" value="Genomic_DNA"/>
</dbReference>
<organism evidence="1 2">
    <name type="scientific">Marasmius crinis-equi</name>
    <dbReference type="NCBI Taxonomy" id="585013"/>
    <lineage>
        <taxon>Eukaryota</taxon>
        <taxon>Fungi</taxon>
        <taxon>Dikarya</taxon>
        <taxon>Basidiomycota</taxon>
        <taxon>Agaricomycotina</taxon>
        <taxon>Agaricomycetes</taxon>
        <taxon>Agaricomycetidae</taxon>
        <taxon>Agaricales</taxon>
        <taxon>Marasmiineae</taxon>
        <taxon>Marasmiaceae</taxon>
        <taxon>Marasmius</taxon>
    </lineage>
</organism>
<evidence type="ECO:0000313" key="2">
    <source>
        <dbReference type="Proteomes" id="UP001465976"/>
    </source>
</evidence>
<evidence type="ECO:0008006" key="3">
    <source>
        <dbReference type="Google" id="ProtNLM"/>
    </source>
</evidence>
<keyword evidence="2" id="KW-1185">Reference proteome</keyword>
<comment type="caution">
    <text evidence="1">The sequence shown here is derived from an EMBL/GenBank/DDBJ whole genome shotgun (WGS) entry which is preliminary data.</text>
</comment>